<name>A0A841KUU5_9FIRM</name>
<dbReference type="Proteomes" id="UP000579281">
    <property type="component" value="Unassembled WGS sequence"/>
</dbReference>
<gene>
    <name evidence="1" type="ORF">HNQ80_002059</name>
</gene>
<protein>
    <submittedName>
        <fullName evidence="1">Uncharacterized protein</fullName>
    </submittedName>
</protein>
<evidence type="ECO:0000313" key="2">
    <source>
        <dbReference type="Proteomes" id="UP000579281"/>
    </source>
</evidence>
<dbReference type="AlphaFoldDB" id="A0A841KUU5"/>
<keyword evidence="2" id="KW-1185">Reference proteome</keyword>
<organism evidence="1 2">
    <name type="scientific">Anaerosolibacter carboniphilus</name>
    <dbReference type="NCBI Taxonomy" id="1417629"/>
    <lineage>
        <taxon>Bacteria</taxon>
        <taxon>Bacillati</taxon>
        <taxon>Bacillota</taxon>
        <taxon>Clostridia</taxon>
        <taxon>Peptostreptococcales</taxon>
        <taxon>Thermotaleaceae</taxon>
        <taxon>Anaerosolibacter</taxon>
    </lineage>
</organism>
<dbReference type="EMBL" id="JACHEN010000011">
    <property type="protein sequence ID" value="MBB6215968.1"/>
    <property type="molecule type" value="Genomic_DNA"/>
</dbReference>
<evidence type="ECO:0000313" key="1">
    <source>
        <dbReference type="EMBL" id="MBB6215968.1"/>
    </source>
</evidence>
<dbReference type="RefSeq" id="WP_184310514.1">
    <property type="nucleotide sequence ID" value="NZ_JACHEN010000011.1"/>
</dbReference>
<reference evidence="1 2" key="1">
    <citation type="submission" date="2020-08" db="EMBL/GenBank/DDBJ databases">
        <title>Genomic Encyclopedia of Type Strains, Phase IV (KMG-IV): sequencing the most valuable type-strain genomes for metagenomic binning, comparative biology and taxonomic classification.</title>
        <authorList>
            <person name="Goeker M."/>
        </authorList>
    </citation>
    <scope>NUCLEOTIDE SEQUENCE [LARGE SCALE GENOMIC DNA]</scope>
    <source>
        <strain evidence="1 2">DSM 103526</strain>
    </source>
</reference>
<sequence length="91" mass="10196">MSIHHDIHPFLEGTCSVQILSDSLHAPIYGCTLAIEDSKLIIRPHILFDNFADELLLSDLETLEFNGSDLIVLKVNSSSNLKTLTIVKEKY</sequence>
<proteinExistence type="predicted"/>
<accession>A0A841KUU5</accession>
<comment type="caution">
    <text evidence="1">The sequence shown here is derived from an EMBL/GenBank/DDBJ whole genome shotgun (WGS) entry which is preliminary data.</text>
</comment>